<organism evidence="1">
    <name type="scientific">uncultured Sulfurovum sp</name>
    <dbReference type="NCBI Taxonomy" id="269237"/>
    <lineage>
        <taxon>Bacteria</taxon>
        <taxon>Pseudomonadati</taxon>
        <taxon>Campylobacterota</taxon>
        <taxon>Epsilonproteobacteria</taxon>
        <taxon>Campylobacterales</taxon>
        <taxon>Sulfurovaceae</taxon>
        <taxon>Sulfurovum</taxon>
        <taxon>environmental samples</taxon>
    </lineage>
</organism>
<protein>
    <submittedName>
        <fullName evidence="1">DNA poymerase III subunit delta</fullName>
    </submittedName>
</protein>
<dbReference type="SUPFAM" id="SSF52540">
    <property type="entry name" value="P-loop containing nucleoside triphosphate hydrolases"/>
    <property type="match status" value="1"/>
</dbReference>
<proteinExistence type="predicted"/>
<evidence type="ECO:0000313" key="1">
    <source>
        <dbReference type="EMBL" id="CAA6800938.1"/>
    </source>
</evidence>
<name>A0A6S6SDP5_9BACT</name>
<dbReference type="EMBL" id="CACVAU010000002">
    <property type="protein sequence ID" value="CAA6800938.1"/>
    <property type="molecule type" value="Genomic_DNA"/>
</dbReference>
<dbReference type="NCBIfam" id="NF006296">
    <property type="entry name" value="PRK08485.1"/>
    <property type="match status" value="1"/>
</dbReference>
<accession>A0A6S6SDP5</accession>
<dbReference type="InterPro" id="IPR027417">
    <property type="entry name" value="P-loop_NTPase"/>
</dbReference>
<dbReference type="Pfam" id="PF13177">
    <property type="entry name" value="DNA_pol3_delta2"/>
    <property type="match status" value="1"/>
</dbReference>
<dbReference type="AlphaFoldDB" id="A0A6S6SDP5"/>
<dbReference type="Gene3D" id="3.40.50.300">
    <property type="entry name" value="P-loop containing nucleotide triphosphate hydrolases"/>
    <property type="match status" value="1"/>
</dbReference>
<reference evidence="1" key="1">
    <citation type="submission" date="2020-01" db="EMBL/GenBank/DDBJ databases">
        <authorList>
            <person name="Meier V. D."/>
            <person name="Meier V D."/>
        </authorList>
    </citation>
    <scope>NUCLEOTIDE SEQUENCE</scope>
    <source>
        <strain evidence="1">HLG_WM_MAG_05</strain>
    </source>
</reference>
<gene>
    <name evidence="1" type="ORF">HELGO_WM10156</name>
</gene>
<sequence>MLLASGIIITYQADTVLNDLEAQRTTELFSIIRSQDEKGKAKEFLVEHAQLAISKAYIASENLNYIILIAPKFSDVSQNRLLKILEEPPKNKAFIIITESKSALLDTIQSRLPINILHDNHKEEHLSLDVKNLNLTKVYEFVQENSRISSTECKVLVENISLEAMKSGKYNLDESTLKVFSDCVKALDLGSPVTFVLNVLLLKLLAKIKR</sequence>